<dbReference type="AlphaFoldDB" id="A0A3D9B6I0"/>
<gene>
    <name evidence="2" type="ORF">DRF67_05155</name>
</gene>
<dbReference type="NCBIfam" id="TIGR04131">
    <property type="entry name" value="Bac_Flav_CTERM"/>
    <property type="match status" value="1"/>
</dbReference>
<protein>
    <submittedName>
        <fullName evidence="2">Gliding motility-associated C-terminal domain-containing protein</fullName>
    </submittedName>
</protein>
<keyword evidence="3" id="KW-1185">Reference proteome</keyword>
<feature type="signal peptide" evidence="1">
    <location>
        <begin position="1"/>
        <end position="18"/>
    </location>
</feature>
<dbReference type="InterPro" id="IPR026341">
    <property type="entry name" value="T9SS_type_B"/>
</dbReference>
<reference evidence="2 3" key="1">
    <citation type="submission" date="2018-06" db="EMBL/GenBank/DDBJ databases">
        <title>Novel Chryseobacterium species.</title>
        <authorList>
            <person name="Newman J."/>
            <person name="Hugo C."/>
            <person name="Oosthuizen L."/>
            <person name="Charimba G."/>
        </authorList>
    </citation>
    <scope>NUCLEOTIDE SEQUENCE [LARGE SCALE GENOMIC DNA]</scope>
    <source>
        <strain evidence="2 3">7_F195</strain>
    </source>
</reference>
<accession>A0A3D9B6I0</accession>
<evidence type="ECO:0000256" key="1">
    <source>
        <dbReference type="SAM" id="SignalP"/>
    </source>
</evidence>
<dbReference type="RefSeq" id="WP_115927265.1">
    <property type="nucleotide sequence ID" value="NZ_QNVV01000003.1"/>
</dbReference>
<comment type="caution">
    <text evidence="2">The sequence shown here is derived from an EMBL/GenBank/DDBJ whole genome shotgun (WGS) entry which is preliminary data.</text>
</comment>
<keyword evidence="1" id="KW-0732">Signal</keyword>
<dbReference type="Proteomes" id="UP000256257">
    <property type="component" value="Unassembled WGS sequence"/>
</dbReference>
<dbReference type="Pfam" id="PF13585">
    <property type="entry name" value="CHU_C"/>
    <property type="match status" value="1"/>
</dbReference>
<dbReference type="OrthoDB" id="9765926at2"/>
<evidence type="ECO:0000313" key="3">
    <source>
        <dbReference type="Proteomes" id="UP000256257"/>
    </source>
</evidence>
<evidence type="ECO:0000313" key="2">
    <source>
        <dbReference type="EMBL" id="REC48947.1"/>
    </source>
</evidence>
<dbReference type="Gene3D" id="2.60.120.380">
    <property type="match status" value="1"/>
</dbReference>
<feature type="chain" id="PRO_5017690213" evidence="1">
    <location>
        <begin position="19"/>
        <end position="688"/>
    </location>
</feature>
<sequence length="688" mass="75174">MKKLLFIFSIIFSHIVYAQSDCATAMAVCGNTDISYTPDGHGDTLETIGGCLSDERYSVWYTFTIANAGTLTFEIVPNDLGNDYDFGVFGPNKSCANRGTPIRGSYAVTSGITGLNMTSTDLCDVVGGDKWAKYMDVLPGETYYLIVNNHSQSTNGFKLVWGGTATLASPFTDPAIQPHPFNPPGIPAANPADPREVIICTNPIAFDFSSLSAGILNGNPNFTITYHTNQNDALVANNPITIPTVVNTTDVYYYSISYSDPANANNPINKCKQTGKFKFKDGTITANDATLTMCNNNNAGTATFDLTTADVFPDPTATKKYYPTLYDLNAGTNEITSIYQYVSAEGKIFVKVTSQFGCSDIAEITLKFHPIVVVNDANLRACFIETNPSTGLFNLENASVTTAATTKRFFPSFTDAIDGTNEILAPKTYVAPNGVVYVRVTDNRGCYAIAKINLTVLPPVKSDVLVDKIICMEDKTTLDAGPGFNSYEWSTGATTQSIKDVGVGIYWVKLKTGECITTQTVTIYPSEQPVVSEIEVSNNNLTIHVIGGTPDYQYSMDNIIWQNSNTFTNIARGTYKVYVKDAYDCEPIEVSVVVPNLINMITPNGDGVNDVVDYSAMGDKQNLVFNVFDRYGVKIHQADKSNGYRWDGTIAGKKIPTGTYWYSVSWNENNKKSTAYKFSGWIVVKNRE</sequence>
<organism evidence="2 3">
    <name type="scientific">Chryseobacterium pennipullorum</name>
    <dbReference type="NCBI Taxonomy" id="2258963"/>
    <lineage>
        <taxon>Bacteria</taxon>
        <taxon>Pseudomonadati</taxon>
        <taxon>Bacteroidota</taxon>
        <taxon>Flavobacteriia</taxon>
        <taxon>Flavobacteriales</taxon>
        <taxon>Weeksellaceae</taxon>
        <taxon>Chryseobacterium group</taxon>
        <taxon>Chryseobacterium</taxon>
    </lineage>
</organism>
<name>A0A3D9B6I0_9FLAO</name>
<dbReference type="EMBL" id="QNVV01000003">
    <property type="protein sequence ID" value="REC48947.1"/>
    <property type="molecule type" value="Genomic_DNA"/>
</dbReference>
<proteinExistence type="predicted"/>